<protein>
    <submittedName>
        <fullName evidence="1">Uncharacterized protein</fullName>
    </submittedName>
</protein>
<keyword evidence="2" id="KW-1185">Reference proteome</keyword>
<evidence type="ECO:0000313" key="2">
    <source>
        <dbReference type="Proteomes" id="UP001419268"/>
    </source>
</evidence>
<accession>A0AAP0HPD6</accession>
<comment type="caution">
    <text evidence="1">The sequence shown here is derived from an EMBL/GenBank/DDBJ whole genome shotgun (WGS) entry which is preliminary data.</text>
</comment>
<evidence type="ECO:0000313" key="1">
    <source>
        <dbReference type="EMBL" id="KAK9093989.1"/>
    </source>
</evidence>
<name>A0AAP0HPD6_9MAGN</name>
<dbReference type="Proteomes" id="UP001419268">
    <property type="component" value="Unassembled WGS sequence"/>
</dbReference>
<proteinExistence type="predicted"/>
<sequence>MAAATTTTAVATVQCDGNGGSVSAQCVIWQCEAVDLCSGGSCAAAVADLCSGSGVSGSGGSGQRRQRWQRRQRICRTRRSNLQTVFNDATMRDGRGRRDE</sequence>
<dbReference type="EMBL" id="JBBNAG010000011">
    <property type="protein sequence ID" value="KAK9093989.1"/>
    <property type="molecule type" value="Genomic_DNA"/>
</dbReference>
<gene>
    <name evidence="1" type="ORF">Scep_025458</name>
</gene>
<organism evidence="1 2">
    <name type="scientific">Stephania cephalantha</name>
    <dbReference type="NCBI Taxonomy" id="152367"/>
    <lineage>
        <taxon>Eukaryota</taxon>
        <taxon>Viridiplantae</taxon>
        <taxon>Streptophyta</taxon>
        <taxon>Embryophyta</taxon>
        <taxon>Tracheophyta</taxon>
        <taxon>Spermatophyta</taxon>
        <taxon>Magnoliopsida</taxon>
        <taxon>Ranunculales</taxon>
        <taxon>Menispermaceae</taxon>
        <taxon>Menispermoideae</taxon>
        <taxon>Cissampelideae</taxon>
        <taxon>Stephania</taxon>
    </lineage>
</organism>
<dbReference type="AlphaFoldDB" id="A0AAP0HPD6"/>
<reference evidence="1 2" key="1">
    <citation type="submission" date="2024-01" db="EMBL/GenBank/DDBJ databases">
        <title>Genome assemblies of Stephania.</title>
        <authorList>
            <person name="Yang L."/>
        </authorList>
    </citation>
    <scope>NUCLEOTIDE SEQUENCE [LARGE SCALE GENOMIC DNA]</scope>
    <source>
        <strain evidence="1">JXDWG</strain>
        <tissue evidence="1">Leaf</tissue>
    </source>
</reference>